<sequence>MCAMIYRHRPILSALIAAGLSCVAGVLLVFGMRQRYEAGVAPASSVMLAGCVTIVLTGSFLIVAFSRYRFTHLWKTPQAAHSKKHRHHRTRR</sequence>
<evidence type="ECO:0000313" key="2">
    <source>
        <dbReference type="EMBL" id="VGO22281.1"/>
    </source>
</evidence>
<dbReference type="EMBL" id="CAAHFH010000002">
    <property type="protein sequence ID" value="VGO22281.1"/>
    <property type="molecule type" value="Genomic_DNA"/>
</dbReference>
<dbReference type="PROSITE" id="PS51257">
    <property type="entry name" value="PROKAR_LIPOPROTEIN"/>
    <property type="match status" value="1"/>
</dbReference>
<feature type="transmembrane region" description="Helical" evidence="1">
    <location>
        <begin position="12"/>
        <end position="32"/>
    </location>
</feature>
<protein>
    <submittedName>
        <fullName evidence="2">Uncharacterized protein</fullName>
    </submittedName>
</protein>
<dbReference type="RefSeq" id="WP_136063671.1">
    <property type="nucleotide sequence ID" value="NZ_CAAHFH010000002.1"/>
</dbReference>
<evidence type="ECO:0000256" key="1">
    <source>
        <dbReference type="SAM" id="Phobius"/>
    </source>
</evidence>
<keyword evidence="1" id="KW-0812">Transmembrane</keyword>
<reference evidence="2 3" key="1">
    <citation type="submission" date="2019-04" db="EMBL/GenBank/DDBJ databases">
        <authorList>
            <person name="Van Vliet M D."/>
        </authorList>
    </citation>
    <scope>NUCLEOTIDE SEQUENCE [LARGE SCALE GENOMIC DNA]</scope>
    <source>
        <strain evidence="2 3">F21</strain>
    </source>
</reference>
<evidence type="ECO:0000313" key="3">
    <source>
        <dbReference type="Proteomes" id="UP000346198"/>
    </source>
</evidence>
<feature type="transmembrane region" description="Helical" evidence="1">
    <location>
        <begin position="44"/>
        <end position="65"/>
    </location>
</feature>
<keyword evidence="1" id="KW-0472">Membrane</keyword>
<keyword evidence="3" id="KW-1185">Reference proteome</keyword>
<accession>A0A6C2USP8</accession>
<name>A0A6C2USP8_9BACT</name>
<organism evidence="2 3">
    <name type="scientific">Pontiella sulfatireligans</name>
    <dbReference type="NCBI Taxonomy" id="2750658"/>
    <lineage>
        <taxon>Bacteria</taxon>
        <taxon>Pseudomonadati</taxon>
        <taxon>Kiritimatiellota</taxon>
        <taxon>Kiritimatiellia</taxon>
        <taxon>Kiritimatiellales</taxon>
        <taxon>Pontiellaceae</taxon>
        <taxon>Pontiella</taxon>
    </lineage>
</organism>
<gene>
    <name evidence="2" type="ORF">SCARR_04363</name>
</gene>
<dbReference type="Proteomes" id="UP000346198">
    <property type="component" value="Unassembled WGS sequence"/>
</dbReference>
<proteinExistence type="predicted"/>
<dbReference type="AlphaFoldDB" id="A0A6C2USP8"/>
<keyword evidence="1" id="KW-1133">Transmembrane helix</keyword>